<reference evidence="1 2" key="1">
    <citation type="submission" date="2013-12" db="EMBL/GenBank/DDBJ databases">
        <title>Draft genome of the parsitic nematode Ancylostoma duodenale.</title>
        <authorList>
            <person name="Mitreva M."/>
        </authorList>
    </citation>
    <scope>NUCLEOTIDE SEQUENCE [LARGE SCALE GENOMIC DNA]</scope>
    <source>
        <strain evidence="1 2">Zhejiang</strain>
    </source>
</reference>
<evidence type="ECO:0000313" key="2">
    <source>
        <dbReference type="Proteomes" id="UP000054047"/>
    </source>
</evidence>
<dbReference type="OrthoDB" id="5868288at2759"/>
<dbReference type="Proteomes" id="UP000054047">
    <property type="component" value="Unassembled WGS sequence"/>
</dbReference>
<accession>A0A0C2H0P9</accession>
<dbReference type="EMBL" id="KN726745">
    <property type="protein sequence ID" value="KIH67325.1"/>
    <property type="molecule type" value="Genomic_DNA"/>
</dbReference>
<protein>
    <submittedName>
        <fullName evidence="1">Uncharacterized protein</fullName>
    </submittedName>
</protein>
<organism evidence="1 2">
    <name type="scientific">Ancylostoma duodenale</name>
    <dbReference type="NCBI Taxonomy" id="51022"/>
    <lineage>
        <taxon>Eukaryota</taxon>
        <taxon>Metazoa</taxon>
        <taxon>Ecdysozoa</taxon>
        <taxon>Nematoda</taxon>
        <taxon>Chromadorea</taxon>
        <taxon>Rhabditida</taxon>
        <taxon>Rhabditina</taxon>
        <taxon>Rhabditomorpha</taxon>
        <taxon>Strongyloidea</taxon>
        <taxon>Ancylostomatidae</taxon>
        <taxon>Ancylostomatinae</taxon>
        <taxon>Ancylostoma</taxon>
    </lineage>
</organism>
<keyword evidence="2" id="KW-1185">Reference proteome</keyword>
<proteinExistence type="predicted"/>
<name>A0A0C2H0P9_9BILA</name>
<gene>
    <name evidence="1" type="ORF">ANCDUO_02345</name>
</gene>
<sequence>MVQTLAARFPDQIADGVEAGLPEPNESRPSLRQALDEKKVSEILDAPGVQCLPTDVHRLGRYDESRPRLLKILLLPRSHWSSVLASSYKLRSCGFQNIYVRRSMTSAERQREFELRQEARTRNKDVESKQWVVCRGELKNISEISSFSQNSWKSENL</sequence>
<dbReference type="AlphaFoldDB" id="A0A0C2H0P9"/>
<evidence type="ECO:0000313" key="1">
    <source>
        <dbReference type="EMBL" id="KIH67325.1"/>
    </source>
</evidence>